<evidence type="ECO:0000313" key="1">
    <source>
        <dbReference type="EMBL" id="OKO96810.1"/>
    </source>
</evidence>
<protein>
    <submittedName>
        <fullName evidence="1">Uncharacterized protein</fullName>
    </submittedName>
</protein>
<accession>A0A1Q5T9C5</accession>
<sequence>MDAAGHGVGPFLAYPHGWKMFAPTECGKLPCLSLSVMI</sequence>
<name>A0A1Q5T9C5_9BACL</name>
<dbReference type="AlphaFoldDB" id="A0A1Q5T9C5"/>
<evidence type="ECO:0000313" key="2">
    <source>
        <dbReference type="Proteomes" id="UP000186030"/>
    </source>
</evidence>
<reference evidence="1 2" key="1">
    <citation type="submission" date="2016-11" db="EMBL/GenBank/DDBJ databases">
        <authorList>
            <person name="Kadnikov V."/>
            <person name="Nazina T."/>
        </authorList>
    </citation>
    <scope>NUCLEOTIDE SEQUENCE [LARGE SCALE GENOMIC DNA]</scope>
    <source>
        <strain evidence="1 2">1017</strain>
    </source>
</reference>
<comment type="caution">
    <text evidence="1">The sequence shown here is derived from an EMBL/GenBank/DDBJ whole genome shotgun (WGS) entry which is preliminary data.</text>
</comment>
<proteinExistence type="predicted"/>
<reference evidence="2" key="2">
    <citation type="submission" date="2017-01" db="EMBL/GenBank/DDBJ databases">
        <title>Genome sequencing and annotation of Geobacillus sp. 1017, a Hydrocarbon-Oxidizing Thermophilic Bacterium Isolated from a Heavy Oil Reservoir (China).</title>
        <authorList>
            <person name="Kadnikov V.V."/>
            <person name="Mardanov A.V."/>
            <person name="Poltaraus A.B."/>
            <person name="Sokolova D.S."/>
            <person name="Semenova E.M."/>
            <person name="Ravin N.V."/>
            <person name="Tourova T.P."/>
            <person name="Nazina T.N."/>
        </authorList>
    </citation>
    <scope>NUCLEOTIDE SEQUENCE [LARGE SCALE GENOMIC DNA]</scope>
    <source>
        <strain evidence="2">1017</strain>
    </source>
</reference>
<gene>
    <name evidence="1" type="ORF">BRO54_0363</name>
</gene>
<dbReference type="EMBL" id="MQMG01000002">
    <property type="protein sequence ID" value="OKO96810.1"/>
    <property type="molecule type" value="Genomic_DNA"/>
</dbReference>
<dbReference type="Proteomes" id="UP000186030">
    <property type="component" value="Unassembled WGS sequence"/>
</dbReference>
<organism evidence="1 2">
    <name type="scientific">Geobacillus proteiniphilus</name>
    <dbReference type="NCBI Taxonomy" id="860353"/>
    <lineage>
        <taxon>Bacteria</taxon>
        <taxon>Bacillati</taxon>
        <taxon>Bacillota</taxon>
        <taxon>Bacilli</taxon>
        <taxon>Bacillales</taxon>
        <taxon>Anoxybacillaceae</taxon>
        <taxon>Geobacillus</taxon>
    </lineage>
</organism>